<dbReference type="PROSITE" id="PS50811">
    <property type="entry name" value="WRKY"/>
    <property type="match status" value="2"/>
</dbReference>
<feature type="domain" description="WRKY" evidence="8">
    <location>
        <begin position="199"/>
        <end position="256"/>
    </location>
</feature>
<dbReference type="InterPro" id="IPR003657">
    <property type="entry name" value="WRKY_dom"/>
</dbReference>
<keyword evidence="2" id="KW-0677">Repeat</keyword>
<keyword evidence="6" id="KW-0539">Nucleus</keyword>
<dbReference type="Pfam" id="PF03106">
    <property type="entry name" value="WRKY"/>
    <property type="match status" value="2"/>
</dbReference>
<dbReference type="PANTHER" id="PTHR31221:SF90">
    <property type="entry name" value="WRKY TRANSCRIPTION FACTOR 44"/>
    <property type="match status" value="1"/>
</dbReference>
<dbReference type="EMBL" id="SDRB02010877">
    <property type="protein sequence ID" value="THG03775.1"/>
    <property type="molecule type" value="Genomic_DNA"/>
</dbReference>
<feature type="compositionally biased region" description="Polar residues" evidence="7">
    <location>
        <begin position="473"/>
        <end position="490"/>
    </location>
</feature>
<dbReference type="InterPro" id="IPR044810">
    <property type="entry name" value="WRKY_plant"/>
</dbReference>
<proteinExistence type="predicted"/>
<keyword evidence="5" id="KW-0804">Transcription</keyword>
<dbReference type="GO" id="GO:0043565">
    <property type="term" value="F:sequence-specific DNA binding"/>
    <property type="evidence" value="ECO:0007669"/>
    <property type="project" value="InterPro"/>
</dbReference>
<dbReference type="Proteomes" id="UP000306102">
    <property type="component" value="Unassembled WGS sequence"/>
</dbReference>
<evidence type="ECO:0000313" key="9">
    <source>
        <dbReference type="EMBL" id="THG03775.1"/>
    </source>
</evidence>
<evidence type="ECO:0000256" key="1">
    <source>
        <dbReference type="ARBA" id="ARBA00004123"/>
    </source>
</evidence>
<feature type="region of interest" description="Disordered" evidence="7">
    <location>
        <begin position="249"/>
        <end position="268"/>
    </location>
</feature>
<keyword evidence="4" id="KW-0238">DNA-binding</keyword>
<evidence type="ECO:0000256" key="4">
    <source>
        <dbReference type="ARBA" id="ARBA00023125"/>
    </source>
</evidence>
<evidence type="ECO:0000256" key="2">
    <source>
        <dbReference type="ARBA" id="ARBA00022737"/>
    </source>
</evidence>
<evidence type="ECO:0000313" key="10">
    <source>
        <dbReference type="Proteomes" id="UP000306102"/>
    </source>
</evidence>
<evidence type="ECO:0000259" key="8">
    <source>
        <dbReference type="PROSITE" id="PS50811"/>
    </source>
</evidence>
<evidence type="ECO:0000256" key="3">
    <source>
        <dbReference type="ARBA" id="ARBA00023015"/>
    </source>
</evidence>
<evidence type="ECO:0000256" key="7">
    <source>
        <dbReference type="SAM" id="MobiDB-lite"/>
    </source>
</evidence>
<accession>A0A4S4DLJ9</accession>
<keyword evidence="3" id="KW-0805">Transcription regulation</keyword>
<keyword evidence="10" id="KW-1185">Reference proteome</keyword>
<dbReference type="SUPFAM" id="SSF118290">
    <property type="entry name" value="WRKY DNA-binding domain"/>
    <property type="match status" value="2"/>
</dbReference>
<feature type="region of interest" description="Disordered" evidence="7">
    <location>
        <begin position="159"/>
        <end position="199"/>
    </location>
</feature>
<feature type="domain" description="WRKY" evidence="8">
    <location>
        <begin position="391"/>
        <end position="468"/>
    </location>
</feature>
<dbReference type="FunFam" id="2.20.25.80:FF:000006">
    <property type="entry name" value="WRKY transcription factor"/>
    <property type="match status" value="1"/>
</dbReference>
<dbReference type="STRING" id="542762.A0A4S4DLJ9"/>
<dbReference type="PANTHER" id="PTHR31221">
    <property type="entry name" value="WRKY TRANSCRIPTION FACTOR PROTEIN 1-RELATED"/>
    <property type="match status" value="1"/>
</dbReference>
<dbReference type="GO" id="GO:0005634">
    <property type="term" value="C:nucleus"/>
    <property type="evidence" value="ECO:0007669"/>
    <property type="project" value="UniProtKB-SubCell"/>
</dbReference>
<reference evidence="9 10" key="1">
    <citation type="journal article" date="2018" name="Proc. Natl. Acad. Sci. U.S.A.">
        <title>Draft genome sequence of Camellia sinensis var. sinensis provides insights into the evolution of the tea genome and tea quality.</title>
        <authorList>
            <person name="Wei C."/>
            <person name="Yang H."/>
            <person name="Wang S."/>
            <person name="Zhao J."/>
            <person name="Liu C."/>
            <person name="Gao L."/>
            <person name="Xia E."/>
            <person name="Lu Y."/>
            <person name="Tai Y."/>
            <person name="She G."/>
            <person name="Sun J."/>
            <person name="Cao H."/>
            <person name="Tong W."/>
            <person name="Gao Q."/>
            <person name="Li Y."/>
            <person name="Deng W."/>
            <person name="Jiang X."/>
            <person name="Wang W."/>
            <person name="Chen Q."/>
            <person name="Zhang S."/>
            <person name="Li H."/>
            <person name="Wu J."/>
            <person name="Wang P."/>
            <person name="Li P."/>
            <person name="Shi C."/>
            <person name="Zheng F."/>
            <person name="Jian J."/>
            <person name="Huang B."/>
            <person name="Shan D."/>
            <person name="Shi M."/>
            <person name="Fang C."/>
            <person name="Yue Y."/>
            <person name="Li F."/>
            <person name="Li D."/>
            <person name="Wei S."/>
            <person name="Han B."/>
            <person name="Jiang C."/>
            <person name="Yin Y."/>
            <person name="Xia T."/>
            <person name="Zhang Z."/>
            <person name="Bennetzen J.L."/>
            <person name="Zhao S."/>
            <person name="Wan X."/>
        </authorList>
    </citation>
    <scope>NUCLEOTIDE SEQUENCE [LARGE SCALE GENOMIC DNA]</scope>
    <source>
        <strain evidence="10">cv. Shuchazao</strain>
        <tissue evidence="9">Leaf</tissue>
    </source>
</reference>
<dbReference type="SMART" id="SM00774">
    <property type="entry name" value="WRKY"/>
    <property type="match status" value="2"/>
</dbReference>
<evidence type="ECO:0000256" key="5">
    <source>
        <dbReference type="ARBA" id="ARBA00023163"/>
    </source>
</evidence>
<organism evidence="9 10">
    <name type="scientific">Camellia sinensis var. sinensis</name>
    <name type="common">China tea</name>
    <dbReference type="NCBI Taxonomy" id="542762"/>
    <lineage>
        <taxon>Eukaryota</taxon>
        <taxon>Viridiplantae</taxon>
        <taxon>Streptophyta</taxon>
        <taxon>Embryophyta</taxon>
        <taxon>Tracheophyta</taxon>
        <taxon>Spermatophyta</taxon>
        <taxon>Magnoliopsida</taxon>
        <taxon>eudicotyledons</taxon>
        <taxon>Gunneridae</taxon>
        <taxon>Pentapetalae</taxon>
        <taxon>asterids</taxon>
        <taxon>Ericales</taxon>
        <taxon>Theaceae</taxon>
        <taxon>Camellia</taxon>
    </lineage>
</organism>
<feature type="region of interest" description="Disordered" evidence="7">
    <location>
        <begin position="332"/>
        <end position="394"/>
    </location>
</feature>
<feature type="region of interest" description="Disordered" evidence="7">
    <location>
        <begin position="464"/>
        <end position="490"/>
    </location>
</feature>
<protein>
    <recommendedName>
        <fullName evidence="8">WRKY domain-containing protein</fullName>
    </recommendedName>
</protein>
<feature type="compositionally biased region" description="Polar residues" evidence="7">
    <location>
        <begin position="171"/>
        <end position="194"/>
    </location>
</feature>
<gene>
    <name evidence="9" type="ORF">TEA_003750</name>
</gene>
<sequence>MEVKEAERIVIAKPVPSKPTCSNFGSFSDLLAGAINSSPTKARPETAVTAIRPKTVRFKPATTRAPVAVVSSQAEISGVAMCCPSDKVDKVLNSDSKSTVLYKPLAKVVSKTTFSMLANLGNSNISHQQALAQVEARVQTPNPFKSNFRSDLSLTFQPNFSSQAEREKTTEPSNIALENTEGGQKSLPPTSSVDRPSYDGYNWRKYGQKQVKGSEYPRSYYKCTHPNCQVKKKVERSLDGQIAEIVYKGEHNHSKPQPLKRNASGGQGQGFVSDGIVQETNNAPSWSNKLNERIEGFEGRIENQNEVGLSTHSTYSGKAPPSYDHVGGRAVNTGLGTPEHSCGLSGDCEDGSKGLEAEDDEPKSKRRKNENELGMSGEGVQDPPAVVQNSPDPEIIGDGFRWRKYGQKVVKGNPYPRCKYWYDMSISIRSYYRCTNPKCNVRKHVERASDDPTAFVTTYEGKHNHDMPVKTMNPASSEPDSQAATSKGKP</sequence>
<dbReference type="InterPro" id="IPR036576">
    <property type="entry name" value="WRKY_dom_sf"/>
</dbReference>
<dbReference type="GO" id="GO:0003700">
    <property type="term" value="F:DNA-binding transcription factor activity"/>
    <property type="evidence" value="ECO:0007669"/>
    <property type="project" value="InterPro"/>
</dbReference>
<evidence type="ECO:0000256" key="6">
    <source>
        <dbReference type="ARBA" id="ARBA00023242"/>
    </source>
</evidence>
<dbReference type="Gene3D" id="2.20.25.80">
    <property type="entry name" value="WRKY domain"/>
    <property type="match status" value="2"/>
</dbReference>
<comment type="subcellular location">
    <subcellularLocation>
        <location evidence="1">Nucleus</location>
    </subcellularLocation>
</comment>
<comment type="caution">
    <text evidence="9">The sequence shown here is derived from an EMBL/GenBank/DDBJ whole genome shotgun (WGS) entry which is preliminary data.</text>
</comment>
<name>A0A4S4DLJ9_CAMSN</name>
<dbReference type="AlphaFoldDB" id="A0A4S4DLJ9"/>